<evidence type="ECO:0000313" key="8">
    <source>
        <dbReference type="EMBL" id="GFH40136.1"/>
    </source>
</evidence>
<sequence>MKKSVKIGVGVVVAAIILVVVYQLSVDILPIIKQIIKNPKDMSSLTAYLREFGFRAIPMILFLQVVTLFIPGLPPSSVSILSGLCYGLIFGSMISILGIALSNSLLFIFSRKLEGVFFKDRKNSDWLDKFIDKAKNPGQAIFVLFLLPIVPNLLIPFLFANRGVRFQTFVLAMLAAIVPSTVIYCLVGARAQAGDFTTALTLLGIVAVILLATWFVVTIVKRKRA</sequence>
<accession>A0A6A0B550</accession>
<feature type="transmembrane region" description="Helical" evidence="6">
    <location>
        <begin position="52"/>
        <end position="73"/>
    </location>
</feature>
<gene>
    <name evidence="8" type="ORF">Hs20B_05340</name>
</gene>
<keyword evidence="2 6" id="KW-1003">Cell membrane</keyword>
<organism evidence="8 9">
    <name type="scientific">Pseudolactococcus insecticola</name>
    <dbReference type="NCBI Taxonomy" id="2709158"/>
    <lineage>
        <taxon>Bacteria</taxon>
        <taxon>Bacillati</taxon>
        <taxon>Bacillota</taxon>
        <taxon>Bacilli</taxon>
        <taxon>Lactobacillales</taxon>
        <taxon>Streptococcaceae</taxon>
        <taxon>Pseudolactococcus</taxon>
    </lineage>
</organism>
<dbReference type="PANTHER" id="PTHR12677">
    <property type="entry name" value="GOLGI APPARATUS MEMBRANE PROTEIN TVP38-RELATED"/>
    <property type="match status" value="1"/>
</dbReference>
<proteinExistence type="inferred from homology"/>
<evidence type="ECO:0000256" key="2">
    <source>
        <dbReference type="ARBA" id="ARBA00022475"/>
    </source>
</evidence>
<name>A0A6A0B550_9LACT</name>
<keyword evidence="5 6" id="KW-0472">Membrane</keyword>
<feature type="transmembrane region" description="Helical" evidence="6">
    <location>
        <begin position="171"/>
        <end position="193"/>
    </location>
</feature>
<evidence type="ECO:0000256" key="4">
    <source>
        <dbReference type="ARBA" id="ARBA00022989"/>
    </source>
</evidence>
<dbReference type="PANTHER" id="PTHR12677:SF49">
    <property type="entry name" value="TVP38_TMEM64 FAMILY MEMBRANE PROTEIN"/>
    <property type="match status" value="1"/>
</dbReference>
<evidence type="ECO:0000256" key="6">
    <source>
        <dbReference type="RuleBase" id="RU366058"/>
    </source>
</evidence>
<evidence type="ECO:0000256" key="3">
    <source>
        <dbReference type="ARBA" id="ARBA00022692"/>
    </source>
</evidence>
<keyword evidence="3 6" id="KW-0812">Transmembrane</keyword>
<dbReference type="EMBL" id="BLLH01000002">
    <property type="protein sequence ID" value="GFH40136.1"/>
    <property type="molecule type" value="Genomic_DNA"/>
</dbReference>
<comment type="similarity">
    <text evidence="6">Belongs to the TVP38/TMEM64 family.</text>
</comment>
<feature type="transmembrane region" description="Helical" evidence="6">
    <location>
        <begin position="7"/>
        <end position="32"/>
    </location>
</feature>
<dbReference type="AlphaFoldDB" id="A0A6A0B550"/>
<feature type="transmembrane region" description="Helical" evidence="6">
    <location>
        <begin position="140"/>
        <end position="159"/>
    </location>
</feature>
<keyword evidence="4 6" id="KW-1133">Transmembrane helix</keyword>
<evidence type="ECO:0000256" key="5">
    <source>
        <dbReference type="ARBA" id="ARBA00023136"/>
    </source>
</evidence>
<feature type="transmembrane region" description="Helical" evidence="6">
    <location>
        <begin position="199"/>
        <end position="220"/>
    </location>
</feature>
<evidence type="ECO:0000259" key="7">
    <source>
        <dbReference type="Pfam" id="PF09335"/>
    </source>
</evidence>
<comment type="subcellular location">
    <subcellularLocation>
        <location evidence="1 6">Cell membrane</location>
        <topology evidence="1 6">Multi-pass membrane protein</topology>
    </subcellularLocation>
</comment>
<feature type="domain" description="VTT" evidence="7">
    <location>
        <begin position="73"/>
        <end position="189"/>
    </location>
</feature>
<evidence type="ECO:0000256" key="1">
    <source>
        <dbReference type="ARBA" id="ARBA00004651"/>
    </source>
</evidence>
<dbReference type="RefSeq" id="WP_172355406.1">
    <property type="nucleotide sequence ID" value="NZ_BLLH01000002.1"/>
</dbReference>
<feature type="transmembrane region" description="Helical" evidence="6">
    <location>
        <begin position="85"/>
        <end position="109"/>
    </location>
</feature>
<dbReference type="InterPro" id="IPR015414">
    <property type="entry name" value="TMEM64"/>
</dbReference>
<dbReference type="Proteomes" id="UP000475928">
    <property type="component" value="Unassembled WGS sequence"/>
</dbReference>
<dbReference type="Pfam" id="PF09335">
    <property type="entry name" value="VTT_dom"/>
    <property type="match status" value="1"/>
</dbReference>
<evidence type="ECO:0000313" key="9">
    <source>
        <dbReference type="Proteomes" id="UP000475928"/>
    </source>
</evidence>
<reference evidence="8 9" key="1">
    <citation type="submission" date="2020-02" db="EMBL/GenBank/DDBJ databases">
        <title>Draft genome sequence of Lactococcus sp. Hs20B0-1.</title>
        <authorList>
            <person name="Noda S."/>
            <person name="Yuki M."/>
            <person name="Ohkuma M."/>
        </authorList>
    </citation>
    <scope>NUCLEOTIDE SEQUENCE [LARGE SCALE GENOMIC DNA]</scope>
    <source>
        <strain evidence="8 9">Hs20B0-1</strain>
    </source>
</reference>
<comment type="caution">
    <text evidence="8">The sequence shown here is derived from an EMBL/GenBank/DDBJ whole genome shotgun (WGS) entry which is preliminary data.</text>
</comment>
<keyword evidence="9" id="KW-1185">Reference proteome</keyword>
<dbReference type="GO" id="GO:0005886">
    <property type="term" value="C:plasma membrane"/>
    <property type="evidence" value="ECO:0007669"/>
    <property type="project" value="UniProtKB-SubCell"/>
</dbReference>
<dbReference type="InterPro" id="IPR032816">
    <property type="entry name" value="VTT_dom"/>
</dbReference>
<protein>
    <recommendedName>
        <fullName evidence="6">TVP38/TMEM64 family membrane protein</fullName>
    </recommendedName>
</protein>